<comment type="caution">
    <text evidence="2">The sequence shown here is derived from an EMBL/GenBank/DDBJ whole genome shotgun (WGS) entry which is preliminary data.</text>
</comment>
<keyword evidence="1" id="KW-0732">Signal</keyword>
<proteinExistence type="predicted"/>
<keyword evidence="3" id="KW-1185">Reference proteome</keyword>
<protein>
    <submittedName>
        <fullName evidence="2">Uncharacterized protein</fullName>
    </submittedName>
</protein>
<gene>
    <name evidence="2" type="ORF">AYI69_g11164</name>
</gene>
<evidence type="ECO:0000256" key="1">
    <source>
        <dbReference type="SAM" id="SignalP"/>
    </source>
</evidence>
<sequence>MKQTAFLRLLSLLVMVSLQIAYSQDVHDASSEMKELARIPFDGCTNEVPASIGNVICKKVSCNTSDRLWASAFGIGHTWFGSYPTVVCIVRDISNKSKKSDTVTTNQLLTAIKGFNN</sequence>
<feature type="chain" id="PRO_5013023371" evidence="1">
    <location>
        <begin position="24"/>
        <end position="117"/>
    </location>
</feature>
<reference evidence="3" key="1">
    <citation type="submission" date="2017-01" db="EMBL/GenBank/DDBJ databases">
        <authorList>
            <person name="Wang Y."/>
            <person name="White M."/>
            <person name="Kvist S."/>
            <person name="Moncalvo J.-M."/>
        </authorList>
    </citation>
    <scope>NUCLEOTIDE SEQUENCE [LARGE SCALE GENOMIC DNA]</scope>
    <source>
        <strain evidence="3">ID-206-W2</strain>
    </source>
</reference>
<name>A0A1R1X0P1_9FUNG</name>
<dbReference type="EMBL" id="LSSM01007457">
    <property type="protein sequence ID" value="OMJ08195.1"/>
    <property type="molecule type" value="Genomic_DNA"/>
</dbReference>
<dbReference type="Proteomes" id="UP000187429">
    <property type="component" value="Unassembled WGS sequence"/>
</dbReference>
<evidence type="ECO:0000313" key="3">
    <source>
        <dbReference type="Proteomes" id="UP000187429"/>
    </source>
</evidence>
<evidence type="ECO:0000313" key="2">
    <source>
        <dbReference type="EMBL" id="OMJ08195.1"/>
    </source>
</evidence>
<organism evidence="2 3">
    <name type="scientific">Smittium culicis</name>
    <dbReference type="NCBI Taxonomy" id="133412"/>
    <lineage>
        <taxon>Eukaryota</taxon>
        <taxon>Fungi</taxon>
        <taxon>Fungi incertae sedis</taxon>
        <taxon>Zoopagomycota</taxon>
        <taxon>Kickxellomycotina</taxon>
        <taxon>Harpellomycetes</taxon>
        <taxon>Harpellales</taxon>
        <taxon>Legeriomycetaceae</taxon>
        <taxon>Smittium</taxon>
    </lineage>
</organism>
<feature type="signal peptide" evidence="1">
    <location>
        <begin position="1"/>
        <end position="23"/>
    </location>
</feature>
<dbReference type="AlphaFoldDB" id="A0A1R1X0P1"/>
<feature type="non-terminal residue" evidence="2">
    <location>
        <position position="117"/>
    </location>
</feature>
<accession>A0A1R1X0P1</accession>